<sequence>MAEYIIDEDYDNVRVDKFLRKKYKDIPLMGIYKMIRKGRVKVNGKKTKEKYRLLEGDILKVITNDIVKEKKFIKLDERDSKLVTQGIVYEDENILLFNKPYGIVVHKGSGHDYGLIEILKSYYKNSDINFVNRIDKMTSGLILAGKNLKTIRTYTEYIRNKEIKKYYYVLVKGEIKEKKFVIESNLLKGEKNVNEVAEDKEGKWSKTIFKAIKVNNGYSLLEAELVTGRTHQIRVQLAEKGYPILGDYKYGVKSGKKMFLFSHKIEIEKENFKFNLELPEYFSEKLF</sequence>
<dbReference type="NCBIfam" id="TIGR00005">
    <property type="entry name" value="rluA_subfam"/>
    <property type="match status" value="1"/>
</dbReference>
<dbReference type="Pfam" id="PF00849">
    <property type="entry name" value="PseudoU_synth_2"/>
    <property type="match status" value="1"/>
</dbReference>
<keyword evidence="8" id="KW-1185">Reference proteome</keyword>
<dbReference type="InterPro" id="IPR006145">
    <property type="entry name" value="PsdUridine_synth_RsuA/RluA"/>
</dbReference>
<evidence type="ECO:0000313" key="7">
    <source>
        <dbReference type="EMBL" id="BDU50764.1"/>
    </source>
</evidence>
<dbReference type="RefSeq" id="WP_307903620.1">
    <property type="nucleotide sequence ID" value="NZ_AP027059.1"/>
</dbReference>
<dbReference type="InterPro" id="IPR006224">
    <property type="entry name" value="PsdUridine_synth_RluA-like_CS"/>
</dbReference>
<proteinExistence type="inferred from homology"/>
<evidence type="ECO:0000256" key="3">
    <source>
        <dbReference type="PIRSR" id="PIRSR606225-1"/>
    </source>
</evidence>
<keyword evidence="2 5" id="KW-0413">Isomerase</keyword>
<dbReference type="PROSITE" id="PS50889">
    <property type="entry name" value="S4"/>
    <property type="match status" value="1"/>
</dbReference>
<dbReference type="InterPro" id="IPR002942">
    <property type="entry name" value="S4_RNA-bd"/>
</dbReference>
<dbReference type="SMART" id="SM00363">
    <property type="entry name" value="S4"/>
    <property type="match status" value="1"/>
</dbReference>
<feature type="domain" description="RNA-binding S4" evidence="6">
    <location>
        <begin position="13"/>
        <end position="78"/>
    </location>
</feature>
<keyword evidence="4" id="KW-0694">RNA-binding</keyword>
<dbReference type="PANTHER" id="PTHR21600:SF83">
    <property type="entry name" value="PSEUDOURIDYLATE SYNTHASE RPUSD4, MITOCHONDRIAL"/>
    <property type="match status" value="1"/>
</dbReference>
<dbReference type="CDD" id="cd00165">
    <property type="entry name" value="S4"/>
    <property type="match status" value="1"/>
</dbReference>
<name>A0AAU9D469_9FUSO</name>
<dbReference type="InterPro" id="IPR006225">
    <property type="entry name" value="PsdUridine_synth_RluC/D"/>
</dbReference>
<dbReference type="PANTHER" id="PTHR21600">
    <property type="entry name" value="MITOCHONDRIAL RNA PSEUDOURIDINE SYNTHASE"/>
    <property type="match status" value="1"/>
</dbReference>
<dbReference type="EC" id="5.4.99.-" evidence="5"/>
<dbReference type="Proteomes" id="UP001321582">
    <property type="component" value="Chromosome"/>
</dbReference>
<dbReference type="Gene3D" id="3.30.2350.10">
    <property type="entry name" value="Pseudouridine synthase"/>
    <property type="match status" value="1"/>
</dbReference>
<dbReference type="Gene3D" id="3.10.290.10">
    <property type="entry name" value="RNA-binding S4 domain"/>
    <property type="match status" value="1"/>
</dbReference>
<dbReference type="SUPFAM" id="SSF55174">
    <property type="entry name" value="Alpha-L RNA-binding motif"/>
    <property type="match status" value="1"/>
</dbReference>
<comment type="catalytic activity">
    <reaction evidence="5">
        <text>a uridine in RNA = a pseudouridine in RNA</text>
        <dbReference type="Rhea" id="RHEA:48348"/>
        <dbReference type="Rhea" id="RHEA-COMP:12068"/>
        <dbReference type="Rhea" id="RHEA-COMP:12069"/>
        <dbReference type="ChEBI" id="CHEBI:65314"/>
        <dbReference type="ChEBI" id="CHEBI:65315"/>
    </reaction>
</comment>
<dbReference type="InterPro" id="IPR036986">
    <property type="entry name" value="S4_RNA-bd_sf"/>
</dbReference>
<dbReference type="KEGG" id="haby:HLVA_13330"/>
<dbReference type="GO" id="GO:0000455">
    <property type="term" value="P:enzyme-directed rRNA pseudouridine synthesis"/>
    <property type="evidence" value="ECO:0007669"/>
    <property type="project" value="UniProtKB-ARBA"/>
</dbReference>
<dbReference type="EMBL" id="AP027059">
    <property type="protein sequence ID" value="BDU50764.1"/>
    <property type="molecule type" value="Genomic_DNA"/>
</dbReference>
<feature type="active site" evidence="3">
    <location>
        <position position="135"/>
    </location>
</feature>
<comment type="similarity">
    <text evidence="1 5">Belongs to the pseudouridine synthase RluA family.</text>
</comment>
<evidence type="ECO:0000259" key="6">
    <source>
        <dbReference type="SMART" id="SM00363"/>
    </source>
</evidence>
<comment type="function">
    <text evidence="5">Responsible for synthesis of pseudouridine from uracil.</text>
</comment>
<dbReference type="Pfam" id="PF01479">
    <property type="entry name" value="S4"/>
    <property type="match status" value="1"/>
</dbReference>
<dbReference type="GO" id="GO:0003723">
    <property type="term" value="F:RNA binding"/>
    <property type="evidence" value="ECO:0007669"/>
    <property type="project" value="UniProtKB-KW"/>
</dbReference>
<gene>
    <name evidence="7" type="ORF">HLVA_13330</name>
</gene>
<evidence type="ECO:0000313" key="8">
    <source>
        <dbReference type="Proteomes" id="UP001321582"/>
    </source>
</evidence>
<dbReference type="InterPro" id="IPR020103">
    <property type="entry name" value="PsdUridine_synth_cat_dom_sf"/>
</dbReference>
<dbReference type="CDD" id="cd02869">
    <property type="entry name" value="PseudoU_synth_RluA_like"/>
    <property type="match status" value="1"/>
</dbReference>
<protein>
    <recommendedName>
        <fullName evidence="5">Pseudouridine synthase</fullName>
        <ecNumber evidence="5">5.4.99.-</ecNumber>
    </recommendedName>
</protein>
<dbReference type="GO" id="GO:0120159">
    <property type="term" value="F:rRNA pseudouridine synthase activity"/>
    <property type="evidence" value="ECO:0007669"/>
    <property type="project" value="UniProtKB-ARBA"/>
</dbReference>
<dbReference type="InterPro" id="IPR050188">
    <property type="entry name" value="RluA_PseudoU_synthase"/>
</dbReference>
<evidence type="ECO:0000256" key="1">
    <source>
        <dbReference type="ARBA" id="ARBA00010876"/>
    </source>
</evidence>
<accession>A0AAU9D469</accession>
<organism evidence="7 8">
    <name type="scientific">Haliovirga abyssi</name>
    <dbReference type="NCBI Taxonomy" id="2996794"/>
    <lineage>
        <taxon>Bacteria</taxon>
        <taxon>Fusobacteriati</taxon>
        <taxon>Fusobacteriota</taxon>
        <taxon>Fusobacteriia</taxon>
        <taxon>Fusobacteriales</taxon>
        <taxon>Haliovirgaceae</taxon>
        <taxon>Haliovirga</taxon>
    </lineage>
</organism>
<dbReference type="PROSITE" id="PS01129">
    <property type="entry name" value="PSI_RLU"/>
    <property type="match status" value="1"/>
</dbReference>
<evidence type="ECO:0000256" key="2">
    <source>
        <dbReference type="ARBA" id="ARBA00023235"/>
    </source>
</evidence>
<evidence type="ECO:0000256" key="4">
    <source>
        <dbReference type="PROSITE-ProRule" id="PRU00182"/>
    </source>
</evidence>
<dbReference type="AlphaFoldDB" id="A0AAU9D469"/>
<evidence type="ECO:0000256" key="5">
    <source>
        <dbReference type="RuleBase" id="RU362028"/>
    </source>
</evidence>
<dbReference type="SUPFAM" id="SSF55120">
    <property type="entry name" value="Pseudouridine synthase"/>
    <property type="match status" value="1"/>
</dbReference>
<reference evidence="7 8" key="1">
    <citation type="submission" date="2022-11" db="EMBL/GenBank/DDBJ databases">
        <title>Haliovirga abyssi gen. nov., sp. nov., a mesophilic fermentative bacterium isolated from the Iheya North hydrothermal field and the proposal of Haliovirgaceae fam. nov.</title>
        <authorList>
            <person name="Miyazaki U."/>
            <person name="Tame A."/>
            <person name="Miyazaki J."/>
            <person name="Takai K."/>
            <person name="Sawayama S."/>
            <person name="Kitajima M."/>
            <person name="Okamoto A."/>
            <person name="Nakagawa S."/>
        </authorList>
    </citation>
    <scope>NUCLEOTIDE SEQUENCE [LARGE SCALE GENOMIC DNA]</scope>
    <source>
        <strain evidence="7 8">IC12</strain>
    </source>
</reference>